<organism evidence="3 4">
    <name type="scientific">Ancylostoma ceylanicum</name>
    <dbReference type="NCBI Taxonomy" id="53326"/>
    <lineage>
        <taxon>Eukaryota</taxon>
        <taxon>Metazoa</taxon>
        <taxon>Ecdysozoa</taxon>
        <taxon>Nematoda</taxon>
        <taxon>Chromadorea</taxon>
        <taxon>Rhabditida</taxon>
        <taxon>Rhabditina</taxon>
        <taxon>Rhabditomorpha</taxon>
        <taxon>Strongyloidea</taxon>
        <taxon>Ancylostomatidae</taxon>
        <taxon>Ancylostomatinae</taxon>
        <taxon>Ancylostoma</taxon>
    </lineage>
</organism>
<dbReference type="EMBL" id="KE125468">
    <property type="protein sequence ID" value="EPB68264.1"/>
    <property type="molecule type" value="Genomic_DNA"/>
</dbReference>
<proteinExistence type="predicted"/>
<dbReference type="GO" id="GO:0000159">
    <property type="term" value="C:protein phosphatase type 2A complex"/>
    <property type="evidence" value="ECO:0007669"/>
    <property type="project" value="InterPro"/>
</dbReference>
<dbReference type="GO" id="GO:0019888">
    <property type="term" value="F:protein phosphatase regulator activity"/>
    <property type="evidence" value="ECO:0007669"/>
    <property type="project" value="InterPro"/>
</dbReference>
<dbReference type="AlphaFoldDB" id="A0A0D6L9A3"/>
<evidence type="ECO:0000256" key="2">
    <source>
        <dbReference type="ARBA" id="ARBA00022737"/>
    </source>
</evidence>
<dbReference type="InterPro" id="IPR000009">
    <property type="entry name" value="PP2A_PR55"/>
</dbReference>
<sequence length="158" mass="17777">MSVDSDHETFLSAGDLRINLWHHEATNESFNIVDIGYFVDIVGIKTNMEESTKVCKLIGYTRLCGMSERAKISAFIVMEILQVNIVVKTYTMAGKVEEETDPVPNSLEVGFNGLDDKSEEDDRLEKIRMDGTFTSSPRDWQPLCGKKSGNIRPNIKTI</sequence>
<keyword evidence="4" id="KW-1185">Reference proteome</keyword>
<keyword evidence="1" id="KW-0853">WD repeat</keyword>
<dbReference type="PANTHER" id="PTHR11871">
    <property type="entry name" value="PROTEIN PHOSPHATASE PP2A REGULATORY SUBUNIT B"/>
    <property type="match status" value="1"/>
</dbReference>
<gene>
    <name evidence="3" type="ORF">ANCCEY_12645</name>
</gene>
<reference evidence="3 4" key="1">
    <citation type="submission" date="2013-05" db="EMBL/GenBank/DDBJ databases">
        <title>Draft genome of the parasitic nematode Anyclostoma ceylanicum.</title>
        <authorList>
            <person name="Mitreva M."/>
        </authorList>
    </citation>
    <scope>NUCLEOTIDE SEQUENCE [LARGE SCALE GENOMIC DNA]</scope>
</reference>
<evidence type="ECO:0000313" key="4">
    <source>
        <dbReference type="Proteomes" id="UP000054495"/>
    </source>
</evidence>
<dbReference type="Proteomes" id="UP000054495">
    <property type="component" value="Unassembled WGS sequence"/>
</dbReference>
<evidence type="ECO:0000313" key="3">
    <source>
        <dbReference type="EMBL" id="EPB68264.1"/>
    </source>
</evidence>
<keyword evidence="2" id="KW-0677">Repeat</keyword>
<name>A0A0D6L9A3_9BILA</name>
<protein>
    <submittedName>
        <fullName evidence="3">Uncharacterized protein</fullName>
    </submittedName>
</protein>
<evidence type="ECO:0000256" key="1">
    <source>
        <dbReference type="ARBA" id="ARBA00022574"/>
    </source>
</evidence>
<accession>A0A0D6L9A3</accession>